<gene>
    <name evidence="1" type="ORF">CURHAP_LOCUS14383</name>
</gene>
<accession>A0A6J5TZ93</accession>
<evidence type="ECO:0000313" key="2">
    <source>
        <dbReference type="Proteomes" id="UP000507222"/>
    </source>
</evidence>
<organism evidence="1 2">
    <name type="scientific">Prunus armeniaca</name>
    <name type="common">Apricot</name>
    <name type="synonym">Armeniaca vulgaris</name>
    <dbReference type="NCBI Taxonomy" id="36596"/>
    <lineage>
        <taxon>Eukaryota</taxon>
        <taxon>Viridiplantae</taxon>
        <taxon>Streptophyta</taxon>
        <taxon>Embryophyta</taxon>
        <taxon>Tracheophyta</taxon>
        <taxon>Spermatophyta</taxon>
        <taxon>Magnoliopsida</taxon>
        <taxon>eudicotyledons</taxon>
        <taxon>Gunneridae</taxon>
        <taxon>Pentapetalae</taxon>
        <taxon>rosids</taxon>
        <taxon>fabids</taxon>
        <taxon>Rosales</taxon>
        <taxon>Rosaceae</taxon>
        <taxon>Amygdaloideae</taxon>
        <taxon>Amygdaleae</taxon>
        <taxon>Prunus</taxon>
    </lineage>
</organism>
<name>A0A6J5TZ93_PRUAR</name>
<reference evidence="1 2" key="1">
    <citation type="submission" date="2020-05" db="EMBL/GenBank/DDBJ databases">
        <authorList>
            <person name="Campoy J."/>
            <person name="Schneeberger K."/>
            <person name="Spophaly S."/>
        </authorList>
    </citation>
    <scope>NUCLEOTIDE SEQUENCE [LARGE SCALE GENOMIC DNA]</scope>
    <source>
        <strain evidence="1">PruArmRojPasFocal</strain>
    </source>
</reference>
<sequence>MKLCTDHSLASSRRVGLAMSRLEITTTTNWMQWPDWQMQVDGIVFWIEEGRVLARSICDSMETMMTDFLIPICLN</sequence>
<dbReference type="EMBL" id="CAEKDK010000002">
    <property type="protein sequence ID" value="CAB4269142.1"/>
    <property type="molecule type" value="Genomic_DNA"/>
</dbReference>
<proteinExistence type="predicted"/>
<dbReference type="AlphaFoldDB" id="A0A6J5TZ93"/>
<evidence type="ECO:0000313" key="1">
    <source>
        <dbReference type="EMBL" id="CAB4269142.1"/>
    </source>
</evidence>
<dbReference type="Proteomes" id="UP000507222">
    <property type="component" value="Unassembled WGS sequence"/>
</dbReference>
<protein>
    <submittedName>
        <fullName evidence="1">Uncharacterized protein</fullName>
    </submittedName>
</protein>